<evidence type="ECO:0000256" key="4">
    <source>
        <dbReference type="ARBA" id="ARBA00022692"/>
    </source>
</evidence>
<feature type="transmembrane region" description="Helical" evidence="11">
    <location>
        <begin position="152"/>
        <end position="169"/>
    </location>
</feature>
<dbReference type="OrthoDB" id="441412at2759"/>
<feature type="compositionally biased region" description="Low complexity" evidence="10">
    <location>
        <begin position="729"/>
        <end position="741"/>
    </location>
</feature>
<evidence type="ECO:0000256" key="9">
    <source>
        <dbReference type="ARBA" id="ARBA00023201"/>
    </source>
</evidence>
<reference evidence="13 14" key="1">
    <citation type="submission" date="2017-03" db="EMBL/GenBank/DDBJ databases">
        <title>WGS assembly of Porphyra umbilicalis.</title>
        <authorList>
            <person name="Brawley S.H."/>
            <person name="Blouin N.A."/>
            <person name="Ficko-Blean E."/>
            <person name="Wheeler G.L."/>
            <person name="Lohr M."/>
            <person name="Goodson H.V."/>
            <person name="Jenkins J.W."/>
            <person name="Blaby-Haas C.E."/>
            <person name="Helliwell K.E."/>
            <person name="Chan C."/>
            <person name="Marriage T."/>
            <person name="Bhattacharya D."/>
            <person name="Klein A.S."/>
            <person name="Badis Y."/>
            <person name="Brodie J."/>
            <person name="Cao Y."/>
            <person name="Collen J."/>
            <person name="Dittami S.M."/>
            <person name="Gachon C.M."/>
            <person name="Green B.R."/>
            <person name="Karpowicz S."/>
            <person name="Kim J.W."/>
            <person name="Kudahl U."/>
            <person name="Lin S."/>
            <person name="Michel G."/>
            <person name="Mittag M."/>
            <person name="Olson B.J."/>
            <person name="Pangilinan J."/>
            <person name="Peng Y."/>
            <person name="Qiu H."/>
            <person name="Shu S."/>
            <person name="Singer J.T."/>
            <person name="Smith A.G."/>
            <person name="Sprecher B.N."/>
            <person name="Wagner V."/>
            <person name="Wang W."/>
            <person name="Wang Z.-Y."/>
            <person name="Yan J."/>
            <person name="Yarish C."/>
            <person name="Zoeuner-Riek S."/>
            <person name="Zhuang Y."/>
            <person name="Zou Y."/>
            <person name="Lindquist E.A."/>
            <person name="Grimwood J."/>
            <person name="Barry K."/>
            <person name="Rokhsar D.S."/>
            <person name="Schmutz J."/>
            <person name="Stiller J.W."/>
            <person name="Grossman A.R."/>
            <person name="Prochnik S.E."/>
        </authorList>
    </citation>
    <scope>NUCLEOTIDE SEQUENCE [LARGE SCALE GENOMIC DNA]</scope>
    <source>
        <strain evidence="13">4086291</strain>
    </source>
</reference>
<keyword evidence="8 11" id="KW-0472">Membrane</keyword>
<feature type="transmembrane region" description="Helical" evidence="11">
    <location>
        <begin position="116"/>
        <end position="137"/>
    </location>
</feature>
<feature type="compositionally biased region" description="Low complexity" evidence="10">
    <location>
        <begin position="665"/>
        <end position="678"/>
    </location>
</feature>
<keyword evidence="14" id="KW-1185">Reference proteome</keyword>
<feature type="compositionally biased region" description="Basic residues" evidence="10">
    <location>
        <begin position="685"/>
        <end position="695"/>
    </location>
</feature>
<dbReference type="Pfam" id="PF00999">
    <property type="entry name" value="Na_H_Exchanger"/>
    <property type="match status" value="1"/>
</dbReference>
<feature type="transmembrane region" description="Helical" evidence="11">
    <location>
        <begin position="406"/>
        <end position="431"/>
    </location>
</feature>
<sequence length="1638" mass="175898">MSPPPPVSGHLHAGGLAAMDIAAGAAVDAIAEAAVAAVTPGPVSRASAAVGENGEVIFGALCNRQTPSSCLLAVPNGECDADCKRDFTVIIFPLIALLLGVIAQPMTRIIRFPYTLMLLVLGALLGVLGCAVDLGLLTTSLRQWVHLSPPNTFFFVFLAPLIFEAAFNTEWHIFKRLFRPICLLAFVIVILQVFAVGAFQKLVIQTPGWTWWSALMFGSMLSATDPISVTATLKSVGASEYLNVLIEGESLINDGSAFVLFEAFFTNARVDGVQLSTGEIIVELIRLSLGGVAMGLAFGLVALVGLALVCEMFEVETSITLITAFLGFWTAQSPARLSGVICNVTSGLLLSSLGKALITPSAREPLAHFWELLGWMANTIVFVYSGVLVTAFSWSCAGVPHEWQDYLFILAYFAFLQVLRFALLGIFHPALAWRQKWYTWRQAIVVSLSGLRGAVSLILALEVGESETVPDEVRSRVVLWTTGVVALSLLVNGLAISPALSWLGLNKPDPTKADFLARARALMQQKTYQILDSIVIDGFFKSARWSYVRDNVIPKCWTDGDVAENYMRASLDLHPGRTSLSGLQSDMRRSMDIHHAGRRMSIDPGSSRRDSVQQPWRTPPRSPPPGAAERGSLDRNDQRSTERPRGWDATPRLSLAHGSVPPSPRLSSSSPLLIPTIRPVEEKHKGRFSHWRSYRSKPSDAAGTATGGGGDSGGRAATTGAAPGGGASGSSTEPGASSSGGVDTSSAPAADGARRFHAPRPSSATTSSYVYRAPNVMFRDLRREADIGQVGTDLDREVRRRVLTSMLAHVRTGFNVNVVELGSLAALSEDIFKAMDANDEGRPHQLFVFLHKSKLGNLAALLHKTPLRHAFKKAQGLLGKSNVEGSIAVANVLASSIVEVLKEEWLLESPLVAQEVERLYENVVTYLNRLETLDGRVFAQVQTDAAVRLCYTKQTGTLDDLRQSGAVDGSEFDKLSEELIEQRCTYFLWNDRFRRPGVVNPHDVLRQSPFFGPLDDATFSRLVRKTGHIQQLSPRQSVPPEGSSFMLVLDGALRIGSASIMAHRRSQLLRKRLDKAGIPSHRHGHFVRATEAEAVASGSDEDGPSAMARVAASAALSAGDRDGAKSPKPKGFHLNVPPDEADAGHSSGVLPSSDGPADTAGNSTPAAAAPAADVDEDEISASTTNSTTGGPSGSGADSTPAASDVDYDAAKEAVINFYAELGETTYGASVRSSLSDEHVDGEGSEGSTPLRGSMDDPPGRGSFGSLGDGRRSLQLSTGCTMHWCFPVHSVFCGPTSGIALLGLSETSPDAQMLMYSLKLLKFSACEIASSATVFWLPLEPLQQLCREHPYFRAELARSMARLLVLEFIADEPPYALSHSREALSLSSHDGRDHDPDGSYVKVSQAAETLSKLPYMSLVVMVRSSRRRRRIVHGPGVLLHGTVRVSIVDRSGLAGAINLLHEKLSSPALLPAGALIIDALFSGEEAVSEPRLDVSAGGDAAAAPAEAHMAALENFSLGAPASSPTPRGRRTEVDGARRRRSRSASSSSSSASASWYSSSSYASSTLPPSVDYTDEGEEEPVNPYDVPINDRIELLVEDRQSVLDIALARVSRWTARAEVVDASCRFGAYRHVDHRWLRR</sequence>
<evidence type="ECO:0000256" key="10">
    <source>
        <dbReference type="SAM" id="MobiDB-lite"/>
    </source>
</evidence>
<dbReference type="GO" id="GO:0098719">
    <property type="term" value="P:sodium ion import across plasma membrane"/>
    <property type="evidence" value="ECO:0007669"/>
    <property type="project" value="TreeGrafter"/>
</dbReference>
<feature type="compositionally biased region" description="Low complexity" evidence="10">
    <location>
        <begin position="1180"/>
        <end position="1202"/>
    </location>
</feature>
<dbReference type="InterPro" id="IPR006153">
    <property type="entry name" value="Cation/H_exchanger_TM"/>
</dbReference>
<evidence type="ECO:0000313" key="14">
    <source>
        <dbReference type="Proteomes" id="UP000218209"/>
    </source>
</evidence>
<keyword evidence="3" id="KW-1003">Cell membrane</keyword>
<feature type="region of interest" description="Disordered" evidence="10">
    <location>
        <begin position="1232"/>
        <end position="1267"/>
    </location>
</feature>
<organism evidence="13 14">
    <name type="scientific">Porphyra umbilicalis</name>
    <name type="common">Purple laver</name>
    <name type="synonym">Red alga</name>
    <dbReference type="NCBI Taxonomy" id="2786"/>
    <lineage>
        <taxon>Eukaryota</taxon>
        <taxon>Rhodophyta</taxon>
        <taxon>Bangiophyceae</taxon>
        <taxon>Bangiales</taxon>
        <taxon>Bangiaceae</taxon>
        <taxon>Porphyra</taxon>
    </lineage>
</organism>
<dbReference type="GO" id="GO:0015385">
    <property type="term" value="F:sodium:proton antiporter activity"/>
    <property type="evidence" value="ECO:0007669"/>
    <property type="project" value="InterPro"/>
</dbReference>
<dbReference type="EMBL" id="KV918807">
    <property type="protein sequence ID" value="OSX78662.1"/>
    <property type="molecule type" value="Genomic_DNA"/>
</dbReference>
<proteinExistence type="predicted"/>
<dbReference type="Gene3D" id="6.10.140.1330">
    <property type="match status" value="1"/>
</dbReference>
<feature type="transmembrane region" description="Helical" evidence="11">
    <location>
        <begin position="477"/>
        <end position="503"/>
    </location>
</feature>
<dbReference type="GO" id="GO:0051453">
    <property type="term" value="P:regulation of intracellular pH"/>
    <property type="evidence" value="ECO:0007669"/>
    <property type="project" value="TreeGrafter"/>
</dbReference>
<keyword evidence="5 11" id="KW-1133">Transmembrane helix</keyword>
<feature type="domain" description="Cation/H+ exchanger transmembrane" evidence="12">
    <location>
        <begin position="97"/>
        <end position="502"/>
    </location>
</feature>
<feature type="compositionally biased region" description="Low complexity" evidence="10">
    <location>
        <begin position="1542"/>
        <end position="1563"/>
    </location>
</feature>
<evidence type="ECO:0000256" key="11">
    <source>
        <dbReference type="SAM" id="Phobius"/>
    </source>
</evidence>
<comment type="subcellular location">
    <subcellularLocation>
        <location evidence="1">Cell membrane</location>
        <topology evidence="1">Multi-pass membrane protein</topology>
    </subcellularLocation>
</comment>
<evidence type="ECO:0000313" key="13">
    <source>
        <dbReference type="EMBL" id="OSX78662.1"/>
    </source>
</evidence>
<evidence type="ECO:0000256" key="3">
    <source>
        <dbReference type="ARBA" id="ARBA00022475"/>
    </source>
</evidence>
<feature type="compositionally biased region" description="Basic and acidic residues" evidence="10">
    <location>
        <begin position="631"/>
        <end position="646"/>
    </location>
</feature>
<evidence type="ECO:0000256" key="1">
    <source>
        <dbReference type="ARBA" id="ARBA00004651"/>
    </source>
</evidence>
<keyword evidence="6" id="KW-0915">Sodium</keyword>
<evidence type="ECO:0000259" key="12">
    <source>
        <dbReference type="Pfam" id="PF00999"/>
    </source>
</evidence>
<evidence type="ECO:0000256" key="5">
    <source>
        <dbReference type="ARBA" id="ARBA00022989"/>
    </source>
</evidence>
<keyword evidence="4 11" id="KW-0812">Transmembrane</keyword>
<evidence type="ECO:0000256" key="2">
    <source>
        <dbReference type="ARBA" id="ARBA00022448"/>
    </source>
</evidence>
<feature type="region of interest" description="Disordered" evidence="10">
    <location>
        <begin position="596"/>
        <end position="765"/>
    </location>
</feature>
<protein>
    <recommendedName>
        <fullName evidence="12">Cation/H+ exchanger transmembrane domain-containing protein</fullName>
    </recommendedName>
</protein>
<name>A0A1X6PCR7_PORUM</name>
<dbReference type="InterPro" id="IPR018422">
    <property type="entry name" value="Cation/H_exchanger_CPA1"/>
</dbReference>
<feature type="compositionally biased region" description="Pro residues" evidence="10">
    <location>
        <begin position="617"/>
        <end position="626"/>
    </location>
</feature>
<feature type="transmembrane region" description="Helical" evidence="11">
    <location>
        <begin position="284"/>
        <end position="308"/>
    </location>
</feature>
<gene>
    <name evidence="13" type="ORF">BU14_0103s0006</name>
</gene>
<feature type="transmembrane region" description="Helical" evidence="11">
    <location>
        <begin position="337"/>
        <end position="358"/>
    </location>
</feature>
<keyword evidence="7" id="KW-0406">Ion transport</keyword>
<keyword evidence="9" id="KW-0739">Sodium transport</keyword>
<feature type="region of interest" description="Disordered" evidence="10">
    <location>
        <begin position="1093"/>
        <end position="1202"/>
    </location>
</feature>
<feature type="compositionally biased region" description="Low complexity" evidence="10">
    <location>
        <begin position="1106"/>
        <end position="1118"/>
    </location>
</feature>
<dbReference type="GO" id="GO:0015386">
    <property type="term" value="F:potassium:proton antiporter activity"/>
    <property type="evidence" value="ECO:0007669"/>
    <property type="project" value="TreeGrafter"/>
</dbReference>
<feature type="transmembrane region" description="Helical" evidence="11">
    <location>
        <begin position="87"/>
        <end position="104"/>
    </location>
</feature>
<evidence type="ECO:0000256" key="7">
    <source>
        <dbReference type="ARBA" id="ARBA00023065"/>
    </source>
</evidence>
<accession>A0A1X6PCR7</accession>
<dbReference type="Proteomes" id="UP000218209">
    <property type="component" value="Unassembled WGS sequence"/>
</dbReference>
<feature type="transmembrane region" description="Helical" evidence="11">
    <location>
        <begin position="370"/>
        <end position="394"/>
    </location>
</feature>
<feature type="region of interest" description="Disordered" evidence="10">
    <location>
        <begin position="1515"/>
        <end position="1584"/>
    </location>
</feature>
<dbReference type="PANTHER" id="PTHR10110">
    <property type="entry name" value="SODIUM/HYDROGEN EXCHANGER"/>
    <property type="match status" value="1"/>
</dbReference>
<evidence type="ECO:0000256" key="6">
    <source>
        <dbReference type="ARBA" id="ARBA00023053"/>
    </source>
</evidence>
<evidence type="ECO:0000256" key="8">
    <source>
        <dbReference type="ARBA" id="ARBA00023136"/>
    </source>
</evidence>
<dbReference type="GO" id="GO:0005886">
    <property type="term" value="C:plasma membrane"/>
    <property type="evidence" value="ECO:0007669"/>
    <property type="project" value="UniProtKB-SubCell"/>
</dbReference>
<keyword evidence="2" id="KW-0813">Transport</keyword>
<feature type="transmembrane region" description="Helical" evidence="11">
    <location>
        <begin position="181"/>
        <end position="199"/>
    </location>
</feature>
<dbReference type="PANTHER" id="PTHR10110:SF86">
    <property type="entry name" value="SODIUM_HYDROGEN EXCHANGER 7"/>
    <property type="match status" value="1"/>
</dbReference>